<dbReference type="PROSITE" id="PS51819">
    <property type="entry name" value="VOC"/>
    <property type="match status" value="1"/>
</dbReference>
<comment type="caution">
    <text evidence="3">The sequence shown here is derived from an EMBL/GenBank/DDBJ whole genome shotgun (WGS) entry which is preliminary data.</text>
</comment>
<name>A0ABP6XFG8_9ACTN</name>
<keyword evidence="4" id="KW-1185">Reference proteome</keyword>
<organism evidence="3 4">
    <name type="scientific">Microlunatus spumicola</name>
    <dbReference type="NCBI Taxonomy" id="81499"/>
    <lineage>
        <taxon>Bacteria</taxon>
        <taxon>Bacillati</taxon>
        <taxon>Actinomycetota</taxon>
        <taxon>Actinomycetes</taxon>
        <taxon>Propionibacteriales</taxon>
        <taxon>Propionibacteriaceae</taxon>
        <taxon>Microlunatus</taxon>
    </lineage>
</organism>
<dbReference type="SUPFAM" id="SSF54593">
    <property type="entry name" value="Glyoxalase/Bleomycin resistance protein/Dihydroxybiphenyl dioxygenase"/>
    <property type="match status" value="1"/>
</dbReference>
<sequence>MTPTPTNPTPTNPTPTTGSTPAAPSLVVFGVGDLDAARTLYTAVLGTAPYVDSPFYVGYRVGGVEVGLDPHAAGPGTGGPITYWATDDVPARVEELVAVGAVVRRPPGDVGGGTVVAVLADADGNLLGLRGA</sequence>
<dbReference type="InterPro" id="IPR029068">
    <property type="entry name" value="Glyas_Bleomycin-R_OHBP_Dase"/>
</dbReference>
<dbReference type="Proteomes" id="UP001500767">
    <property type="component" value="Unassembled WGS sequence"/>
</dbReference>
<dbReference type="Pfam" id="PF00903">
    <property type="entry name" value="Glyoxalase"/>
    <property type="match status" value="1"/>
</dbReference>
<dbReference type="InterPro" id="IPR037523">
    <property type="entry name" value="VOC_core"/>
</dbReference>
<evidence type="ECO:0000313" key="4">
    <source>
        <dbReference type="Proteomes" id="UP001500767"/>
    </source>
</evidence>
<feature type="region of interest" description="Disordered" evidence="1">
    <location>
        <begin position="1"/>
        <end position="23"/>
    </location>
</feature>
<dbReference type="EMBL" id="BAAAYR010000002">
    <property type="protein sequence ID" value="GAA3566397.1"/>
    <property type="molecule type" value="Genomic_DNA"/>
</dbReference>
<evidence type="ECO:0000259" key="2">
    <source>
        <dbReference type="PROSITE" id="PS51819"/>
    </source>
</evidence>
<proteinExistence type="predicted"/>
<evidence type="ECO:0000313" key="3">
    <source>
        <dbReference type="EMBL" id="GAA3566397.1"/>
    </source>
</evidence>
<accession>A0ABP6XFG8</accession>
<reference evidence="4" key="1">
    <citation type="journal article" date="2019" name="Int. J. Syst. Evol. Microbiol.">
        <title>The Global Catalogue of Microorganisms (GCM) 10K type strain sequencing project: providing services to taxonomists for standard genome sequencing and annotation.</title>
        <authorList>
            <consortium name="The Broad Institute Genomics Platform"/>
            <consortium name="The Broad Institute Genome Sequencing Center for Infectious Disease"/>
            <person name="Wu L."/>
            <person name="Ma J."/>
        </authorList>
    </citation>
    <scope>NUCLEOTIDE SEQUENCE [LARGE SCALE GENOMIC DNA]</scope>
    <source>
        <strain evidence="4">JCM 16540</strain>
    </source>
</reference>
<feature type="domain" description="VOC" evidence="2">
    <location>
        <begin position="23"/>
        <end position="132"/>
    </location>
</feature>
<feature type="compositionally biased region" description="Low complexity" evidence="1">
    <location>
        <begin position="14"/>
        <end position="23"/>
    </location>
</feature>
<dbReference type="RefSeq" id="WP_204910567.1">
    <property type="nucleotide sequence ID" value="NZ_BAAAYR010000002.1"/>
</dbReference>
<feature type="compositionally biased region" description="Pro residues" evidence="1">
    <location>
        <begin position="1"/>
        <end position="13"/>
    </location>
</feature>
<dbReference type="InterPro" id="IPR004360">
    <property type="entry name" value="Glyas_Fos-R_dOase_dom"/>
</dbReference>
<gene>
    <name evidence="3" type="ORF">GCM10022197_22850</name>
</gene>
<evidence type="ECO:0000256" key="1">
    <source>
        <dbReference type="SAM" id="MobiDB-lite"/>
    </source>
</evidence>
<protein>
    <submittedName>
        <fullName evidence="3">VOC family protein</fullName>
    </submittedName>
</protein>
<dbReference type="Gene3D" id="3.10.180.10">
    <property type="entry name" value="2,3-Dihydroxybiphenyl 1,2-Dioxygenase, domain 1"/>
    <property type="match status" value="1"/>
</dbReference>